<accession>A0ABR9HAL0</accession>
<evidence type="ECO:0000256" key="1">
    <source>
        <dbReference type="SAM" id="MobiDB-lite"/>
    </source>
</evidence>
<dbReference type="EMBL" id="JADBDY010000001">
    <property type="protein sequence ID" value="MBE1456066.1"/>
    <property type="molecule type" value="Genomic_DNA"/>
</dbReference>
<name>A0ABR9HAL0_9ACTN</name>
<dbReference type="Proteomes" id="UP000598217">
    <property type="component" value="Unassembled WGS sequence"/>
</dbReference>
<reference evidence="2 3" key="1">
    <citation type="submission" date="2020-10" db="EMBL/GenBank/DDBJ databases">
        <title>Sequencing the genomes of 1000 actinobacteria strains.</title>
        <authorList>
            <person name="Klenk H.-P."/>
        </authorList>
    </citation>
    <scope>NUCLEOTIDE SEQUENCE [LARGE SCALE GENOMIC DNA]</scope>
    <source>
        <strain evidence="2 3">DSM 45157</strain>
    </source>
</reference>
<evidence type="ECO:0000313" key="2">
    <source>
        <dbReference type="EMBL" id="MBE1456066.1"/>
    </source>
</evidence>
<gene>
    <name evidence="2" type="ORF">H4W79_000280</name>
</gene>
<feature type="compositionally biased region" description="Low complexity" evidence="1">
    <location>
        <begin position="22"/>
        <end position="33"/>
    </location>
</feature>
<evidence type="ECO:0000313" key="3">
    <source>
        <dbReference type="Proteomes" id="UP000598217"/>
    </source>
</evidence>
<sequence>MSSPAPPLVTAPHGNGRPRIPAAWDATGAGSAAEPHADL</sequence>
<protein>
    <submittedName>
        <fullName evidence="2">Uncharacterized protein</fullName>
    </submittedName>
</protein>
<feature type="region of interest" description="Disordered" evidence="1">
    <location>
        <begin position="1"/>
        <end position="39"/>
    </location>
</feature>
<organism evidence="2 3">
    <name type="scientific">Nocardiopsis terrae</name>
    <dbReference type="NCBI Taxonomy" id="372655"/>
    <lineage>
        <taxon>Bacteria</taxon>
        <taxon>Bacillati</taxon>
        <taxon>Actinomycetota</taxon>
        <taxon>Actinomycetes</taxon>
        <taxon>Streptosporangiales</taxon>
        <taxon>Nocardiopsidaceae</taxon>
        <taxon>Nocardiopsis</taxon>
    </lineage>
</organism>
<comment type="caution">
    <text evidence="2">The sequence shown here is derived from an EMBL/GenBank/DDBJ whole genome shotgun (WGS) entry which is preliminary data.</text>
</comment>
<keyword evidence="3" id="KW-1185">Reference proteome</keyword>
<proteinExistence type="predicted"/>